<protein>
    <submittedName>
        <fullName evidence="1">Uncharacterized protein</fullName>
    </submittedName>
</protein>
<gene>
    <name evidence="1" type="ORF">AMATHDRAFT_71193</name>
</gene>
<dbReference type="EMBL" id="KZ302306">
    <property type="protein sequence ID" value="PFH45712.1"/>
    <property type="molecule type" value="Genomic_DNA"/>
</dbReference>
<proteinExistence type="predicted"/>
<dbReference type="Gene3D" id="2.80.10.50">
    <property type="match status" value="1"/>
</dbReference>
<dbReference type="AlphaFoldDB" id="A0A2A9NDB5"/>
<reference evidence="1 2" key="1">
    <citation type="submission" date="2014-02" db="EMBL/GenBank/DDBJ databases">
        <title>Transposable element dynamics among asymbiotic and ectomycorrhizal Amanita fungi.</title>
        <authorList>
            <consortium name="DOE Joint Genome Institute"/>
            <person name="Hess J."/>
            <person name="Skrede I."/>
            <person name="Wolfe B."/>
            <person name="LaButti K."/>
            <person name="Ohm R.A."/>
            <person name="Grigoriev I.V."/>
            <person name="Pringle A."/>
        </authorList>
    </citation>
    <scope>NUCLEOTIDE SEQUENCE [LARGE SCALE GENOMIC DNA]</scope>
    <source>
        <strain evidence="1 2">SKay4041</strain>
    </source>
</reference>
<dbReference type="Pfam" id="PF16850">
    <property type="entry name" value="Inhibitor_I66"/>
    <property type="match status" value="1"/>
</dbReference>
<dbReference type="Proteomes" id="UP000242287">
    <property type="component" value="Unassembled WGS sequence"/>
</dbReference>
<dbReference type="GO" id="GO:0004867">
    <property type="term" value="F:serine-type endopeptidase inhibitor activity"/>
    <property type="evidence" value="ECO:0007669"/>
    <property type="project" value="InterPro"/>
</dbReference>
<sequence>MASEAVQLKPGRYILSSRQLSSSENNVIGIKEHLLFKEGTTAHEEPRVPVMYMPRPFRIPAWEVEVVGNGRYTMELDGFKVVGDTSSGLVFADKKGAEIWAIKPQQKDKEFPFELYTIESVNEPGIGWFVVDNPDVNTQISYGHLGHSQVDTAHYATTALWFFIPDDARAPISV</sequence>
<organism evidence="1 2">
    <name type="scientific">Amanita thiersii Skay4041</name>
    <dbReference type="NCBI Taxonomy" id="703135"/>
    <lineage>
        <taxon>Eukaryota</taxon>
        <taxon>Fungi</taxon>
        <taxon>Dikarya</taxon>
        <taxon>Basidiomycota</taxon>
        <taxon>Agaricomycotina</taxon>
        <taxon>Agaricomycetes</taxon>
        <taxon>Agaricomycetidae</taxon>
        <taxon>Agaricales</taxon>
        <taxon>Pluteineae</taxon>
        <taxon>Amanitaceae</taxon>
        <taxon>Amanita</taxon>
    </lineage>
</organism>
<accession>A0A2A9NDB5</accession>
<dbReference type="InterPro" id="IPR031755">
    <property type="entry name" value="Inhibitor_I66"/>
</dbReference>
<name>A0A2A9NDB5_9AGAR</name>
<evidence type="ECO:0000313" key="1">
    <source>
        <dbReference type="EMBL" id="PFH45712.1"/>
    </source>
</evidence>
<dbReference type="OrthoDB" id="10422979at2759"/>
<feature type="non-terminal residue" evidence="1">
    <location>
        <position position="1"/>
    </location>
</feature>
<evidence type="ECO:0000313" key="2">
    <source>
        <dbReference type="Proteomes" id="UP000242287"/>
    </source>
</evidence>
<keyword evidence="2" id="KW-1185">Reference proteome</keyword>